<sequence length="232" mass="26149">MGREVSKVEFEKLVQSRRSVRGFRREPVPRAVIEAIIESAKRAPSSMNTQPWHVHVLTGHPLEEVRRRNMEEMAGGAKVKRDIISHGEYQGVHRTRQVDIAKKLFGAMGIARDDKPMRQDWVLRGFRQFDAPVSLVLTYDRVLDPGAVCHFDLGALCYGIVLAAWDRGLGSVINGQGIMRSDIVREVAKIPEDEVIMTCVAMGYPDDSFAANAVRSDREHNDEFVRYVGFAD</sequence>
<evidence type="ECO:0000256" key="1">
    <source>
        <dbReference type="ARBA" id="ARBA00007118"/>
    </source>
</evidence>
<protein>
    <submittedName>
        <fullName evidence="4">Oxidoreductase</fullName>
    </submittedName>
</protein>
<accession>A0A2U3Q315</accession>
<dbReference type="SUPFAM" id="SSF55469">
    <property type="entry name" value="FMN-dependent nitroreductase-like"/>
    <property type="match status" value="1"/>
</dbReference>
<comment type="similarity">
    <text evidence="1">Belongs to the nitroreductase family.</text>
</comment>
<proteinExistence type="inferred from homology"/>
<gene>
    <name evidence="4" type="ORF">BRAD3257_4822</name>
</gene>
<feature type="domain" description="Nitroreductase" evidence="3">
    <location>
        <begin position="15"/>
        <end position="204"/>
    </location>
</feature>
<evidence type="ECO:0000313" key="4">
    <source>
        <dbReference type="EMBL" id="SPP95797.1"/>
    </source>
</evidence>
<dbReference type="KEGG" id="bvz:BRAD3257_4822"/>
<dbReference type="CDD" id="cd02136">
    <property type="entry name" value="PnbA_NfnB-like"/>
    <property type="match status" value="1"/>
</dbReference>
<dbReference type="PANTHER" id="PTHR43673:SF10">
    <property type="entry name" value="NADH DEHYDROGENASE_NAD(P)H NITROREDUCTASE XCC3605-RELATED"/>
    <property type="match status" value="1"/>
</dbReference>
<evidence type="ECO:0000259" key="3">
    <source>
        <dbReference type="Pfam" id="PF00881"/>
    </source>
</evidence>
<dbReference type="AlphaFoldDB" id="A0A2U3Q315"/>
<dbReference type="InterPro" id="IPR000415">
    <property type="entry name" value="Nitroreductase-like"/>
</dbReference>
<reference evidence="4 5" key="1">
    <citation type="submission" date="2018-03" db="EMBL/GenBank/DDBJ databases">
        <authorList>
            <person name="Gully D."/>
        </authorList>
    </citation>
    <scope>NUCLEOTIDE SEQUENCE [LARGE SCALE GENOMIC DNA]</scope>
    <source>
        <strain evidence="4">ORS3257</strain>
    </source>
</reference>
<dbReference type="GO" id="GO:0016491">
    <property type="term" value="F:oxidoreductase activity"/>
    <property type="evidence" value="ECO:0007669"/>
    <property type="project" value="UniProtKB-KW"/>
</dbReference>
<dbReference type="Pfam" id="PF00881">
    <property type="entry name" value="Nitroreductase"/>
    <property type="match status" value="1"/>
</dbReference>
<dbReference type="InterPro" id="IPR029479">
    <property type="entry name" value="Nitroreductase"/>
</dbReference>
<dbReference type="Gene3D" id="3.40.109.10">
    <property type="entry name" value="NADH Oxidase"/>
    <property type="match status" value="1"/>
</dbReference>
<dbReference type="EMBL" id="LS398110">
    <property type="protein sequence ID" value="SPP95797.1"/>
    <property type="molecule type" value="Genomic_DNA"/>
</dbReference>
<dbReference type="Proteomes" id="UP000246085">
    <property type="component" value="Chromosome BRAD3257"/>
</dbReference>
<evidence type="ECO:0000313" key="5">
    <source>
        <dbReference type="Proteomes" id="UP000246085"/>
    </source>
</evidence>
<name>A0A2U3Q315_9BRAD</name>
<dbReference type="PANTHER" id="PTHR43673">
    <property type="entry name" value="NAD(P)H NITROREDUCTASE YDGI-RELATED"/>
    <property type="match status" value="1"/>
</dbReference>
<organism evidence="4 5">
    <name type="scientific">Bradyrhizobium vignae</name>
    <dbReference type="NCBI Taxonomy" id="1549949"/>
    <lineage>
        <taxon>Bacteria</taxon>
        <taxon>Pseudomonadati</taxon>
        <taxon>Pseudomonadota</taxon>
        <taxon>Alphaproteobacteria</taxon>
        <taxon>Hyphomicrobiales</taxon>
        <taxon>Nitrobacteraceae</taxon>
        <taxon>Bradyrhizobium</taxon>
    </lineage>
</organism>
<evidence type="ECO:0000256" key="2">
    <source>
        <dbReference type="ARBA" id="ARBA00023002"/>
    </source>
</evidence>
<keyword evidence="2" id="KW-0560">Oxidoreductase</keyword>